<proteinExistence type="predicted"/>
<dbReference type="AlphaFoldDB" id="A0A518H9W1"/>
<sequence length="378" mass="41758">MDEHQLLALKPELDRFLDRFAPLFGRDENRAHARRFVQGLLHGGERRSIENIAQATSGGPVRSLQAFISTGAWSDGAILRQMRGAVLELLADDDAAWNAAETGFPKKGTKSVGVKRQYSGTLGRTDNCQVAVFADYCSAKGHTFLDRRLFLPEEWAGDGERREEAGVPAGVIFRTKPELALAMAADAVAEGVPFRWVGGDGVYGDSPTFVQGVRQLGKRYVLDSSADARVWTGEPRVIPPEERPRPRRGRPCTQPLVVGEAKRVDEVVAALPATAWRRLTVAEGSQGPRVYEYAELWAWFSEGGLPGPRERLLVRRSLGQEPELKYHRSHAPAEVPLSKLAQVRATRWLVETCQADCTSSDRWCSTPGGGYDQRRRAA</sequence>
<gene>
    <name evidence="2" type="ORF">ElP_55870</name>
</gene>
<dbReference type="InterPro" id="IPR039365">
    <property type="entry name" value="IS701-like"/>
</dbReference>
<evidence type="ECO:0000259" key="1">
    <source>
        <dbReference type="Pfam" id="PF13546"/>
    </source>
</evidence>
<reference evidence="2 3" key="1">
    <citation type="submission" date="2019-02" db="EMBL/GenBank/DDBJ databases">
        <title>Deep-cultivation of Planctomycetes and their phenomic and genomic characterization uncovers novel biology.</title>
        <authorList>
            <person name="Wiegand S."/>
            <person name="Jogler M."/>
            <person name="Boedeker C."/>
            <person name="Pinto D."/>
            <person name="Vollmers J."/>
            <person name="Rivas-Marin E."/>
            <person name="Kohn T."/>
            <person name="Peeters S.H."/>
            <person name="Heuer A."/>
            <person name="Rast P."/>
            <person name="Oberbeckmann S."/>
            <person name="Bunk B."/>
            <person name="Jeske O."/>
            <person name="Meyerdierks A."/>
            <person name="Storesund J.E."/>
            <person name="Kallscheuer N."/>
            <person name="Luecker S."/>
            <person name="Lage O.M."/>
            <person name="Pohl T."/>
            <person name="Merkel B.J."/>
            <person name="Hornburger P."/>
            <person name="Mueller R.-W."/>
            <person name="Bruemmer F."/>
            <person name="Labrenz M."/>
            <person name="Spormann A.M."/>
            <person name="Op den Camp H."/>
            <person name="Overmann J."/>
            <person name="Amann R."/>
            <person name="Jetten M.S.M."/>
            <person name="Mascher T."/>
            <person name="Medema M.H."/>
            <person name="Devos D.P."/>
            <person name="Kaster A.-K."/>
            <person name="Ovreas L."/>
            <person name="Rohde M."/>
            <person name="Galperin M.Y."/>
            <person name="Jogler C."/>
        </authorList>
    </citation>
    <scope>NUCLEOTIDE SEQUENCE [LARGE SCALE GENOMIC DNA]</scope>
    <source>
        <strain evidence="2 3">ElP</strain>
    </source>
</reference>
<dbReference type="RefSeq" id="WP_145275641.1">
    <property type="nucleotide sequence ID" value="NZ_CP036426.1"/>
</dbReference>
<dbReference type="Pfam" id="PF13546">
    <property type="entry name" value="DDE_5"/>
    <property type="match status" value="1"/>
</dbReference>
<keyword evidence="3" id="KW-1185">Reference proteome</keyword>
<dbReference type="NCBIfam" id="NF033540">
    <property type="entry name" value="transpos_IS701"/>
    <property type="match status" value="1"/>
</dbReference>
<dbReference type="OrthoDB" id="5525203at2"/>
<accession>A0A518H9W1</accession>
<dbReference type="KEGG" id="tpla:ElP_55870"/>
<evidence type="ECO:0000313" key="2">
    <source>
        <dbReference type="EMBL" id="QDV37645.1"/>
    </source>
</evidence>
<dbReference type="EMBL" id="CP036426">
    <property type="protein sequence ID" value="QDV37645.1"/>
    <property type="molecule type" value="Genomic_DNA"/>
</dbReference>
<name>A0A518H9W1_9BACT</name>
<evidence type="ECO:0000313" key="3">
    <source>
        <dbReference type="Proteomes" id="UP000317835"/>
    </source>
</evidence>
<dbReference type="PANTHER" id="PTHR33627">
    <property type="entry name" value="TRANSPOSASE"/>
    <property type="match status" value="1"/>
</dbReference>
<dbReference type="Proteomes" id="UP000317835">
    <property type="component" value="Chromosome"/>
</dbReference>
<protein>
    <recommendedName>
        <fullName evidence="1">Transposase IS701-like DDE domain-containing protein</fullName>
    </recommendedName>
</protein>
<organism evidence="2 3">
    <name type="scientific">Tautonia plasticadhaerens</name>
    <dbReference type="NCBI Taxonomy" id="2527974"/>
    <lineage>
        <taxon>Bacteria</taxon>
        <taxon>Pseudomonadati</taxon>
        <taxon>Planctomycetota</taxon>
        <taxon>Planctomycetia</taxon>
        <taxon>Isosphaerales</taxon>
        <taxon>Isosphaeraceae</taxon>
        <taxon>Tautonia</taxon>
    </lineage>
</organism>
<feature type="domain" description="Transposase IS701-like DDE" evidence="1">
    <location>
        <begin position="19"/>
        <end position="288"/>
    </location>
</feature>
<dbReference type="PANTHER" id="PTHR33627:SF1">
    <property type="entry name" value="TRANSPOSASE"/>
    <property type="match status" value="1"/>
</dbReference>
<dbReference type="InterPro" id="IPR038721">
    <property type="entry name" value="IS701-like_DDE_dom"/>
</dbReference>